<organism evidence="1 2">
    <name type="scientific">Mycolicibacter heraklionensis</name>
    <dbReference type="NCBI Taxonomy" id="512402"/>
    <lineage>
        <taxon>Bacteria</taxon>
        <taxon>Bacillati</taxon>
        <taxon>Actinomycetota</taxon>
        <taxon>Actinomycetes</taxon>
        <taxon>Mycobacteriales</taxon>
        <taxon>Mycobacteriaceae</taxon>
        <taxon>Mycolicibacter</taxon>
    </lineage>
</organism>
<comment type="caution">
    <text evidence="1">The sequence shown here is derived from an EMBL/GenBank/DDBJ whole genome shotgun (WGS) entry which is preliminary data.</text>
</comment>
<dbReference type="InterPro" id="IPR016541">
    <property type="entry name" value="UCP008505"/>
</dbReference>
<protein>
    <recommendedName>
        <fullName evidence="3">DUF4411 family protein</fullName>
    </recommendedName>
</protein>
<dbReference type="InterPro" id="IPR029060">
    <property type="entry name" value="PIN-like_dom_sf"/>
</dbReference>
<dbReference type="Gene3D" id="3.40.50.1010">
    <property type="entry name" value="5'-nuclease"/>
    <property type="match status" value="1"/>
</dbReference>
<proteinExistence type="predicted"/>
<evidence type="ECO:0000313" key="1">
    <source>
        <dbReference type="EMBL" id="KLO27629.1"/>
    </source>
</evidence>
<reference evidence="1 2" key="1">
    <citation type="submission" date="2015-05" db="EMBL/GenBank/DDBJ databases">
        <title>Genome sequence of Mycobacterium heraklionense Davo strain.</title>
        <authorList>
            <person name="Greninger A.L."/>
            <person name="Cunningham G."/>
            <person name="Miller S."/>
        </authorList>
    </citation>
    <scope>NUCLEOTIDE SEQUENCE [LARGE SCALE GENOMIC DNA]</scope>
    <source>
        <strain evidence="1 2">Davo</strain>
    </source>
</reference>
<dbReference type="Proteomes" id="UP000036464">
    <property type="component" value="Unassembled WGS sequence"/>
</dbReference>
<dbReference type="PIRSF" id="PIRSF008505">
    <property type="entry name" value="UCP008505"/>
    <property type="match status" value="1"/>
</dbReference>
<evidence type="ECO:0008006" key="3">
    <source>
        <dbReference type="Google" id="ProtNLM"/>
    </source>
</evidence>
<dbReference type="SUPFAM" id="SSF88723">
    <property type="entry name" value="PIN domain-like"/>
    <property type="match status" value="1"/>
</dbReference>
<accession>A0ABR5FD44</accession>
<keyword evidence="2" id="KW-1185">Reference proteome</keyword>
<gene>
    <name evidence="1" type="ORF">ABW16_15325</name>
</gene>
<sequence>MRFTLDTNILINLTRQYPRDIFPGLWESVEASVSSRESCICEAILRELKRGGDDLHKWAKDLPGFVCAVSDAELATVAEIGRAHPGWVQEQLNEADPFVIAHAKAEQSVIVTEENRKGPNTHDRNQKIPNIADEHSVDTIKFFDYVRANGWTFGAT</sequence>
<dbReference type="RefSeq" id="WP_047320053.1">
    <property type="nucleotide sequence ID" value="NZ_LDPO01000013.1"/>
</dbReference>
<evidence type="ECO:0000313" key="2">
    <source>
        <dbReference type="Proteomes" id="UP000036464"/>
    </source>
</evidence>
<name>A0ABR5FD44_9MYCO</name>
<dbReference type="EMBL" id="LDPO01000013">
    <property type="protein sequence ID" value="KLO27629.1"/>
    <property type="molecule type" value="Genomic_DNA"/>
</dbReference>
<dbReference type="Pfam" id="PF14367">
    <property type="entry name" value="DUF4411"/>
    <property type="match status" value="1"/>
</dbReference>